<comment type="caution">
    <text evidence="5">The sequence shown here is derived from an EMBL/GenBank/DDBJ whole genome shotgun (WGS) entry which is preliminary data.</text>
</comment>
<evidence type="ECO:0000256" key="1">
    <source>
        <dbReference type="ARBA" id="ARBA00001526"/>
    </source>
</evidence>
<comment type="similarity">
    <text evidence="2">Belongs to the class-A beta-lactamase family.</text>
</comment>
<evidence type="ECO:0000313" key="5">
    <source>
        <dbReference type="EMBL" id="MBV4355763.1"/>
    </source>
</evidence>
<keyword evidence="6" id="KW-1185">Reference proteome</keyword>
<dbReference type="GO" id="GO:0030655">
    <property type="term" value="P:beta-lactam antibiotic catabolic process"/>
    <property type="evidence" value="ECO:0007669"/>
    <property type="project" value="InterPro"/>
</dbReference>
<dbReference type="Proteomes" id="UP000812270">
    <property type="component" value="Unassembled WGS sequence"/>
</dbReference>
<evidence type="ECO:0000256" key="3">
    <source>
        <dbReference type="ARBA" id="ARBA00012865"/>
    </source>
</evidence>
<dbReference type="Pfam" id="PF13354">
    <property type="entry name" value="Beta-lactamase2"/>
    <property type="match status" value="1"/>
</dbReference>
<protein>
    <recommendedName>
        <fullName evidence="3">beta-lactamase</fullName>
        <ecNumber evidence="3">3.5.2.6</ecNumber>
    </recommendedName>
</protein>
<dbReference type="PROSITE" id="PS51257">
    <property type="entry name" value="PROKAR_LIPOPROTEIN"/>
    <property type="match status" value="1"/>
</dbReference>
<dbReference type="RefSeq" id="WP_217789308.1">
    <property type="nucleotide sequence ID" value="NZ_JAHSPG010000001.1"/>
</dbReference>
<reference evidence="5" key="1">
    <citation type="submission" date="2021-06" db="EMBL/GenBank/DDBJ databases">
        <authorList>
            <person name="Huq M.A."/>
        </authorList>
    </citation>
    <scope>NUCLEOTIDE SEQUENCE</scope>
    <source>
        <strain evidence="5">MAH-26</strain>
    </source>
</reference>
<gene>
    <name evidence="5" type="ORF">KTO63_01295</name>
</gene>
<dbReference type="AlphaFoldDB" id="A0A9E2S364"/>
<dbReference type="PANTHER" id="PTHR35333:SF3">
    <property type="entry name" value="BETA-LACTAMASE-TYPE TRANSPEPTIDASE FOLD CONTAINING PROTEIN"/>
    <property type="match status" value="1"/>
</dbReference>
<feature type="domain" description="Beta-lactamase class A catalytic" evidence="4">
    <location>
        <begin position="99"/>
        <end position="374"/>
    </location>
</feature>
<dbReference type="GO" id="GO:0008800">
    <property type="term" value="F:beta-lactamase activity"/>
    <property type="evidence" value="ECO:0007669"/>
    <property type="project" value="UniProtKB-EC"/>
</dbReference>
<sequence>MHPILKIYPVAALAFFCACGHAKKAQSIEVNPPAADSSQVNETGNDVSNSSDKLIENILKAYPQYFDSILAKRKDLKLQIIYTAIDRNKKNQPSFVSHYFNVNADNYFYPASTVKMPVALLALQKLNELNIKGVDKNTSFITETGFEGETPVYNDPNTPDGRPTIANYVRKIFLVSDNDAYNRLYEFLGQEYINDHLHGMGYNSPCIVHRLEVSMNEEQHRNTNPVKFLDSANNVLYSQPLQRSNFVYPDRHDSVANAYYKNGELINQPMNFSRKNKISLQDLTNILKSILFPQEVAPNQRFNLTEEDYALVKKYMSQFPGETTFPQYDTTEFYDAYVKLLKYGSGKGTLPKQIRIFNKEGDAYGFLTDIAYIADFENNIEFMLSATIYCNSDGVMNDDHYDYDTVGYPYLKHLGEVFYNYELQRKRKHAPDLSNFKITYDK</sequence>
<dbReference type="GO" id="GO:0046677">
    <property type="term" value="P:response to antibiotic"/>
    <property type="evidence" value="ECO:0007669"/>
    <property type="project" value="InterPro"/>
</dbReference>
<organism evidence="5 6">
    <name type="scientific">Pinibacter aurantiacus</name>
    <dbReference type="NCBI Taxonomy" id="2851599"/>
    <lineage>
        <taxon>Bacteria</taxon>
        <taxon>Pseudomonadati</taxon>
        <taxon>Bacteroidota</taxon>
        <taxon>Chitinophagia</taxon>
        <taxon>Chitinophagales</taxon>
        <taxon>Chitinophagaceae</taxon>
        <taxon>Pinibacter</taxon>
    </lineage>
</organism>
<proteinExistence type="inferred from homology"/>
<dbReference type="EC" id="3.5.2.6" evidence="3"/>
<dbReference type="EMBL" id="JAHSPG010000001">
    <property type="protein sequence ID" value="MBV4355763.1"/>
    <property type="molecule type" value="Genomic_DNA"/>
</dbReference>
<dbReference type="PANTHER" id="PTHR35333">
    <property type="entry name" value="BETA-LACTAMASE"/>
    <property type="match status" value="1"/>
</dbReference>
<accession>A0A9E2S364</accession>
<name>A0A9E2S364_9BACT</name>
<keyword evidence="5" id="KW-0378">Hydrolase</keyword>
<dbReference type="InterPro" id="IPR000871">
    <property type="entry name" value="Beta-lactam_class-A"/>
</dbReference>
<comment type="catalytic activity">
    <reaction evidence="1">
        <text>a beta-lactam + H2O = a substituted beta-amino acid</text>
        <dbReference type="Rhea" id="RHEA:20401"/>
        <dbReference type="ChEBI" id="CHEBI:15377"/>
        <dbReference type="ChEBI" id="CHEBI:35627"/>
        <dbReference type="ChEBI" id="CHEBI:140347"/>
        <dbReference type="EC" id="3.5.2.6"/>
    </reaction>
</comment>
<evidence type="ECO:0000313" key="6">
    <source>
        <dbReference type="Proteomes" id="UP000812270"/>
    </source>
</evidence>
<evidence type="ECO:0000259" key="4">
    <source>
        <dbReference type="Pfam" id="PF13354"/>
    </source>
</evidence>
<evidence type="ECO:0000256" key="2">
    <source>
        <dbReference type="ARBA" id="ARBA00009009"/>
    </source>
</evidence>
<dbReference type="InterPro" id="IPR045155">
    <property type="entry name" value="Beta-lactam_cat"/>
</dbReference>